<dbReference type="Proteomes" id="UP000034287">
    <property type="component" value="Unassembled WGS sequence"/>
</dbReference>
<evidence type="ECO:0000313" key="5">
    <source>
        <dbReference type="EMBL" id="KKK35559.1"/>
    </source>
</evidence>
<dbReference type="PANTHER" id="PTHR47504:SF5">
    <property type="entry name" value="RIGHT ORIGIN-BINDING PROTEIN"/>
    <property type="match status" value="1"/>
</dbReference>
<proteinExistence type="predicted"/>
<keyword evidence="6" id="KW-1185">Reference proteome</keyword>
<dbReference type="GO" id="GO:0003700">
    <property type="term" value="F:DNA-binding transcription factor activity"/>
    <property type="evidence" value="ECO:0007669"/>
    <property type="project" value="InterPro"/>
</dbReference>
<dbReference type="PANTHER" id="PTHR47504">
    <property type="entry name" value="RIGHT ORIGIN-BINDING PROTEIN"/>
    <property type="match status" value="1"/>
</dbReference>
<accession>A0A0M2SLK1</accession>
<gene>
    <name evidence="5" type="ORF">WN59_01635</name>
</gene>
<dbReference type="Pfam" id="PF12833">
    <property type="entry name" value="HTH_18"/>
    <property type="match status" value="1"/>
</dbReference>
<dbReference type="AlphaFoldDB" id="A0A0M2SLK1"/>
<dbReference type="PATRIC" id="fig|1432562.3.peg.338"/>
<evidence type="ECO:0000256" key="1">
    <source>
        <dbReference type="ARBA" id="ARBA00023015"/>
    </source>
</evidence>
<evidence type="ECO:0000256" key="2">
    <source>
        <dbReference type="ARBA" id="ARBA00023125"/>
    </source>
</evidence>
<dbReference type="SMART" id="SM00342">
    <property type="entry name" value="HTH_ARAC"/>
    <property type="match status" value="1"/>
</dbReference>
<protein>
    <recommendedName>
        <fullName evidence="4">HTH araC/xylS-type domain-containing protein</fullName>
    </recommendedName>
</protein>
<dbReference type="EMBL" id="LAYZ01000001">
    <property type="protein sequence ID" value="KKK35559.1"/>
    <property type="molecule type" value="Genomic_DNA"/>
</dbReference>
<organism evidence="5 6">
    <name type="scientific">Salinicoccus sediminis</name>
    <dbReference type="NCBI Taxonomy" id="1432562"/>
    <lineage>
        <taxon>Bacteria</taxon>
        <taxon>Bacillati</taxon>
        <taxon>Bacillota</taxon>
        <taxon>Bacilli</taxon>
        <taxon>Bacillales</taxon>
        <taxon>Staphylococcaceae</taxon>
        <taxon>Salinicoccus</taxon>
    </lineage>
</organism>
<dbReference type="InterPro" id="IPR018060">
    <property type="entry name" value="HTH_AraC"/>
</dbReference>
<keyword evidence="1" id="KW-0805">Transcription regulation</keyword>
<keyword evidence="3" id="KW-0804">Transcription</keyword>
<feature type="domain" description="HTH araC/xylS-type" evidence="4">
    <location>
        <begin position="17"/>
        <end position="115"/>
    </location>
</feature>
<dbReference type="InterPro" id="IPR009057">
    <property type="entry name" value="Homeodomain-like_sf"/>
</dbReference>
<dbReference type="InterPro" id="IPR011256">
    <property type="entry name" value="Reg_factor_effector_dom_sf"/>
</dbReference>
<dbReference type="OrthoDB" id="9801123at2"/>
<dbReference type="Gene3D" id="1.10.10.60">
    <property type="entry name" value="Homeodomain-like"/>
    <property type="match status" value="1"/>
</dbReference>
<evidence type="ECO:0000256" key="3">
    <source>
        <dbReference type="ARBA" id="ARBA00023163"/>
    </source>
</evidence>
<comment type="caution">
    <text evidence="5">The sequence shown here is derived from an EMBL/GenBank/DDBJ whole genome shotgun (WGS) entry which is preliminary data.</text>
</comment>
<sequence length="291" mass="34190">MYDEWNEIAMETVNFVEKFIVYIEDHLRGRIDYDQVLNAMGVEQKSFMTIFTSLVGMTPYEYQQKRKMTELAYELYTGHRRIIDIAKYYGYSGIEPFKEAYFRTFGISPYETEKHFRSLPLLERISFEVVPVDKPRYPEKRQYLESTRIVGVAERFPIAEYSAEAKYHLLDDLNRNGIIDELIRYNNGSIKGIVMHERYVSQGMEILIGVTSTLPTPFEETYTESGDFVIFESTGPAPETVEDIYSYIFRRWRFKEEGELNCNFSMEVLKSTFDVASPGTKVQVWQSLYID</sequence>
<reference evidence="5 6" key="1">
    <citation type="submission" date="2015-04" db="EMBL/GenBank/DDBJ databases">
        <title>Taxonomic description and genome sequence of Salinicoccus sediminis sp. nov., a novel hyper halotolerant bacterium isolated from marine sediment.</title>
        <authorList>
            <person name="Mathan Kumar R."/>
            <person name="Kaur G."/>
            <person name="Kumar N."/>
            <person name="Kumar A."/>
            <person name="Singh N.K."/>
            <person name="Kaur N."/>
            <person name="Mayilraj S."/>
        </authorList>
    </citation>
    <scope>NUCLEOTIDE SEQUENCE [LARGE SCALE GENOMIC DNA]</scope>
    <source>
        <strain evidence="5 6">SV-16</strain>
    </source>
</reference>
<dbReference type="Gene3D" id="3.20.80.10">
    <property type="entry name" value="Regulatory factor, effector binding domain"/>
    <property type="match status" value="1"/>
</dbReference>
<dbReference type="SUPFAM" id="SSF46689">
    <property type="entry name" value="Homeodomain-like"/>
    <property type="match status" value="2"/>
</dbReference>
<keyword evidence="2" id="KW-0238">DNA-binding</keyword>
<name>A0A0M2SLK1_9STAP</name>
<evidence type="ECO:0000259" key="4">
    <source>
        <dbReference type="PROSITE" id="PS01124"/>
    </source>
</evidence>
<dbReference type="STRING" id="1432562.WN59_01635"/>
<dbReference type="InterPro" id="IPR050959">
    <property type="entry name" value="MarA-like"/>
</dbReference>
<evidence type="ECO:0000313" key="6">
    <source>
        <dbReference type="Proteomes" id="UP000034287"/>
    </source>
</evidence>
<dbReference type="GO" id="GO:0043565">
    <property type="term" value="F:sequence-specific DNA binding"/>
    <property type="evidence" value="ECO:0007669"/>
    <property type="project" value="InterPro"/>
</dbReference>
<dbReference type="PROSITE" id="PS01124">
    <property type="entry name" value="HTH_ARAC_FAMILY_2"/>
    <property type="match status" value="1"/>
</dbReference>